<proteinExistence type="inferred from homology"/>
<keyword evidence="2" id="KW-0175">Coiled coil</keyword>
<evidence type="ECO:0000313" key="4">
    <source>
        <dbReference type="Proteomes" id="UP000502196"/>
    </source>
</evidence>
<accession>A0A6F9ED52</accession>
<dbReference type="PANTHER" id="PTHR31088">
    <property type="entry name" value="MEMBRANE-ASSOCIATED PROTEIN VIPP1, CHLOROPLASTIC"/>
    <property type="match status" value="1"/>
</dbReference>
<dbReference type="InterPro" id="IPR007157">
    <property type="entry name" value="PspA_VIPP1"/>
</dbReference>
<evidence type="ECO:0000256" key="1">
    <source>
        <dbReference type="ARBA" id="ARBA00043985"/>
    </source>
</evidence>
<dbReference type="Pfam" id="PF04012">
    <property type="entry name" value="PspA_IM30"/>
    <property type="match status" value="1"/>
</dbReference>
<dbReference type="EMBL" id="LR792683">
    <property type="protein sequence ID" value="CAB3394805.1"/>
    <property type="molecule type" value="Genomic_DNA"/>
</dbReference>
<evidence type="ECO:0000256" key="2">
    <source>
        <dbReference type="SAM" id="Coils"/>
    </source>
</evidence>
<feature type="coiled-coil region" evidence="2">
    <location>
        <begin position="26"/>
        <end position="142"/>
    </location>
</feature>
<dbReference type="PANTHER" id="PTHR31088:SF6">
    <property type="entry name" value="PHAGE SHOCK PROTEIN A"/>
    <property type="match status" value="1"/>
</dbReference>
<dbReference type="Proteomes" id="UP000502196">
    <property type="component" value="Chromosome"/>
</dbReference>
<dbReference type="AlphaFoldDB" id="A0A6F9ED52"/>
<organism evidence="3 4">
    <name type="scientific">Kyrpidia spormannii</name>
    <dbReference type="NCBI Taxonomy" id="2055160"/>
    <lineage>
        <taxon>Bacteria</taxon>
        <taxon>Bacillati</taxon>
        <taxon>Bacillota</taxon>
        <taxon>Bacilli</taxon>
        <taxon>Bacillales</taxon>
        <taxon>Alicyclobacillaceae</taxon>
        <taxon>Kyrpidia</taxon>
    </lineage>
</organism>
<dbReference type="RefSeq" id="WP_170086101.1">
    <property type="nucleotide sequence ID" value="NZ_CP047972.1"/>
</dbReference>
<sequence>MGLFKRLRDISLANINAMLDRVEDPVKLLDQYLRDMEEDLQDAEEAVAKAIAVEKKLKAQFEEAQSLAEKRAKQAEEAVLAGNDDLARRALADKREQEAKARDFQNQYQTAKANADALREKLAEMKEEIGKMRNKRDTLVARAQAAKAQKEISQAMSGIGSDSAMRGFQRMEDKVLQLEAEAEASGEVSKKERSLDDEFNELRRNADVEDELAALKAKLNKAE</sequence>
<comment type="similarity">
    <text evidence="1">Belongs to the PspA/Vipp/IM30 family.</text>
</comment>
<reference evidence="3 4" key="1">
    <citation type="submission" date="2020-04" db="EMBL/GenBank/DDBJ databases">
        <authorList>
            <person name="Hogendoorn C."/>
        </authorList>
    </citation>
    <scope>NUCLEOTIDE SEQUENCE [LARGE SCALE GENOMIC DNA]</scope>
    <source>
        <strain evidence="3">COOX1</strain>
    </source>
</reference>
<evidence type="ECO:0000313" key="3">
    <source>
        <dbReference type="EMBL" id="CAB3394805.1"/>
    </source>
</evidence>
<name>A0A6F9ED52_9BACL</name>
<gene>
    <name evidence="3" type="ORF">COOX1_2600</name>
</gene>
<protein>
    <submittedName>
        <fullName evidence="3">Phage shock protein A</fullName>
    </submittedName>
</protein>